<dbReference type="EMBL" id="KZ678130">
    <property type="protein sequence ID" value="PSN72386.1"/>
    <property type="molecule type" value="Genomic_DNA"/>
</dbReference>
<dbReference type="Gene3D" id="3.40.30.110">
    <property type="match status" value="2"/>
</dbReference>
<dbReference type="STRING" id="1448308.A0A2T2P4D8"/>
<dbReference type="InterPro" id="IPR058268">
    <property type="entry name" value="DUF7962"/>
</dbReference>
<dbReference type="CDD" id="cd00570">
    <property type="entry name" value="GST_N_family"/>
    <property type="match status" value="1"/>
</dbReference>
<evidence type="ECO:0000313" key="2">
    <source>
        <dbReference type="EMBL" id="PSN72386.1"/>
    </source>
</evidence>
<proteinExistence type="predicted"/>
<gene>
    <name evidence="2" type="ORF">BS50DRAFT_484141</name>
</gene>
<dbReference type="Pfam" id="PF25907">
    <property type="entry name" value="DUF7962"/>
    <property type="match status" value="1"/>
</dbReference>
<dbReference type="PROSITE" id="PS50404">
    <property type="entry name" value="GST_NTER"/>
    <property type="match status" value="1"/>
</dbReference>
<dbReference type="SUPFAM" id="SSF47616">
    <property type="entry name" value="GST C-terminal domain-like"/>
    <property type="match status" value="1"/>
</dbReference>
<dbReference type="Proteomes" id="UP000240883">
    <property type="component" value="Unassembled WGS sequence"/>
</dbReference>
<dbReference type="InterPro" id="IPR036249">
    <property type="entry name" value="Thioredoxin-like_sf"/>
</dbReference>
<dbReference type="OrthoDB" id="202840at2759"/>
<keyword evidence="3" id="KW-1185">Reference proteome</keyword>
<dbReference type="InterPro" id="IPR004045">
    <property type="entry name" value="Glutathione_S-Trfase_N"/>
</dbReference>
<accession>A0A2T2P4D8</accession>
<evidence type="ECO:0000313" key="3">
    <source>
        <dbReference type="Proteomes" id="UP000240883"/>
    </source>
</evidence>
<dbReference type="Pfam" id="PF13417">
    <property type="entry name" value="GST_N_3"/>
    <property type="match status" value="1"/>
</dbReference>
<reference evidence="2 3" key="1">
    <citation type="journal article" date="2018" name="Front. Microbiol.">
        <title>Genome-Wide Analysis of Corynespora cassiicola Leaf Fall Disease Putative Effectors.</title>
        <authorList>
            <person name="Lopez D."/>
            <person name="Ribeiro S."/>
            <person name="Label P."/>
            <person name="Fumanal B."/>
            <person name="Venisse J.S."/>
            <person name="Kohler A."/>
            <person name="de Oliveira R.R."/>
            <person name="Labutti K."/>
            <person name="Lipzen A."/>
            <person name="Lail K."/>
            <person name="Bauer D."/>
            <person name="Ohm R.A."/>
            <person name="Barry K.W."/>
            <person name="Spatafora J."/>
            <person name="Grigoriev I.V."/>
            <person name="Martin F.M."/>
            <person name="Pujade-Renaud V."/>
        </authorList>
    </citation>
    <scope>NUCLEOTIDE SEQUENCE [LARGE SCALE GENOMIC DNA]</scope>
    <source>
        <strain evidence="2 3">Philippines</strain>
    </source>
</reference>
<dbReference type="InterPro" id="IPR036282">
    <property type="entry name" value="Glutathione-S-Trfase_C_sf"/>
</dbReference>
<dbReference type="SUPFAM" id="SSF52833">
    <property type="entry name" value="Thioredoxin-like"/>
    <property type="match status" value="1"/>
</dbReference>
<feature type="domain" description="GST N-terminal" evidence="1">
    <location>
        <begin position="5"/>
        <end position="84"/>
    </location>
</feature>
<dbReference type="Gene3D" id="1.20.1050.10">
    <property type="match status" value="1"/>
</dbReference>
<evidence type="ECO:0000259" key="1">
    <source>
        <dbReference type="PROSITE" id="PS50404"/>
    </source>
</evidence>
<dbReference type="AlphaFoldDB" id="A0A2T2P4D8"/>
<sequence length="326" mass="37309">MEPAVKPIIYGYPLSAFTWKVWWYLWLRGIPYDDCLQPTISPRPDLIAIGVNHRRVPIMAIGKDVYCDSRLILAKLEELYPDNRIGPKTPSDAGICKLLESWSGDGGVIINVTKVYPFWDLEEFKDKDFLEDRRKLLGVDLTFEYMQGERPHGVQHLRQAFEMLETTFLADDRKWILGSDEPTLADIQGVWPLHWVAVNPHMLSGLGLPKEYISEKQFPNTFAWIKRFDKEVEKRRSQCPIPSVLEGKIASDRTLNSSAPTESTAVSNDLLGLKTGDKVEVFPTDYASDHKDEGHLVGLTMTEVVICNSKGLHLHFPRWNFRIEKL</sequence>
<name>A0A2T2P4D8_CORCC</name>
<protein>
    <recommendedName>
        <fullName evidence="1">GST N-terminal domain-containing protein</fullName>
    </recommendedName>
</protein>
<organism evidence="2 3">
    <name type="scientific">Corynespora cassiicola Philippines</name>
    <dbReference type="NCBI Taxonomy" id="1448308"/>
    <lineage>
        <taxon>Eukaryota</taxon>
        <taxon>Fungi</taxon>
        <taxon>Dikarya</taxon>
        <taxon>Ascomycota</taxon>
        <taxon>Pezizomycotina</taxon>
        <taxon>Dothideomycetes</taxon>
        <taxon>Pleosporomycetidae</taxon>
        <taxon>Pleosporales</taxon>
        <taxon>Corynesporascaceae</taxon>
        <taxon>Corynespora</taxon>
    </lineage>
</organism>